<gene>
    <name evidence="2" type="ordered locus">Halhy_4016</name>
</gene>
<feature type="transmembrane region" description="Helical" evidence="1">
    <location>
        <begin position="200"/>
        <end position="224"/>
    </location>
</feature>
<protein>
    <submittedName>
        <fullName evidence="2">Peptidase membrane zinc metallopeptidase</fullName>
    </submittedName>
</protein>
<dbReference type="PANTHER" id="PTHR36434:SF1">
    <property type="entry name" value="MEMBRANE PROTEASE YUGP-RELATED"/>
    <property type="match status" value="1"/>
</dbReference>
<reference evidence="2 3" key="1">
    <citation type="journal article" date="2011" name="Stand. Genomic Sci.">
        <title>Complete genome sequence of Haliscomenobacter hydrossis type strain (O).</title>
        <authorList>
            <consortium name="US DOE Joint Genome Institute (JGI-PGF)"/>
            <person name="Daligault H."/>
            <person name="Lapidus A."/>
            <person name="Zeytun A."/>
            <person name="Nolan M."/>
            <person name="Lucas S."/>
            <person name="Del Rio T.G."/>
            <person name="Tice H."/>
            <person name="Cheng J.F."/>
            <person name="Tapia R."/>
            <person name="Han C."/>
            <person name="Goodwin L."/>
            <person name="Pitluck S."/>
            <person name="Liolios K."/>
            <person name="Pagani I."/>
            <person name="Ivanova N."/>
            <person name="Huntemann M."/>
            <person name="Mavromatis K."/>
            <person name="Mikhailova N."/>
            <person name="Pati A."/>
            <person name="Chen A."/>
            <person name="Palaniappan K."/>
            <person name="Land M."/>
            <person name="Hauser L."/>
            <person name="Brambilla E.M."/>
            <person name="Rohde M."/>
            <person name="Verbarg S."/>
            <person name="Goker M."/>
            <person name="Bristow J."/>
            <person name="Eisen J.A."/>
            <person name="Markowitz V."/>
            <person name="Hugenholtz P."/>
            <person name="Kyrpides N.C."/>
            <person name="Klenk H.P."/>
            <person name="Woyke T."/>
        </authorList>
    </citation>
    <scope>NUCLEOTIDE SEQUENCE [LARGE SCALE GENOMIC DNA]</scope>
    <source>
        <strain evidence="3">ATCC 27775 / DSM 1100 / LMG 10767 / O</strain>
    </source>
</reference>
<accession>F4L5M9</accession>
<dbReference type="KEGG" id="hhy:Halhy_4016"/>
<evidence type="ECO:0000256" key="1">
    <source>
        <dbReference type="SAM" id="Phobius"/>
    </source>
</evidence>
<keyword evidence="1" id="KW-1133">Transmembrane helix</keyword>
<dbReference type="HOGENOM" id="CLU_084406_0_0_10"/>
<dbReference type="RefSeq" id="WP_013766402.1">
    <property type="nucleotide sequence ID" value="NC_015510.1"/>
</dbReference>
<evidence type="ECO:0000313" key="2">
    <source>
        <dbReference type="EMBL" id="AEE51864.1"/>
    </source>
</evidence>
<dbReference type="eggNOG" id="COG2738">
    <property type="taxonomic scope" value="Bacteria"/>
</dbReference>
<feature type="transmembrane region" description="Helical" evidence="1">
    <location>
        <begin position="6"/>
        <end position="27"/>
    </location>
</feature>
<dbReference type="AlphaFoldDB" id="F4L5M9"/>
<evidence type="ECO:0000313" key="3">
    <source>
        <dbReference type="Proteomes" id="UP000008461"/>
    </source>
</evidence>
<keyword evidence="1" id="KW-0472">Membrane</keyword>
<keyword evidence="1" id="KW-0812">Transmembrane</keyword>
<organism evidence="2 3">
    <name type="scientific">Haliscomenobacter hydrossis (strain ATCC 27775 / DSM 1100 / LMG 10767 / O)</name>
    <dbReference type="NCBI Taxonomy" id="760192"/>
    <lineage>
        <taxon>Bacteria</taxon>
        <taxon>Pseudomonadati</taxon>
        <taxon>Bacteroidota</taxon>
        <taxon>Saprospiria</taxon>
        <taxon>Saprospirales</taxon>
        <taxon>Haliscomenobacteraceae</taxon>
        <taxon>Haliscomenobacter</taxon>
    </lineage>
</organism>
<dbReference type="Pfam" id="PF04298">
    <property type="entry name" value="Zn_peptidase_2"/>
    <property type="match status" value="1"/>
</dbReference>
<keyword evidence="3" id="KW-1185">Reference proteome</keyword>
<dbReference type="InterPro" id="IPR007395">
    <property type="entry name" value="Zn_peptidase_2"/>
</dbReference>
<reference key="2">
    <citation type="submission" date="2011-04" db="EMBL/GenBank/DDBJ databases">
        <title>Complete sequence of chromosome of Haliscomenobacter hydrossis DSM 1100.</title>
        <authorList>
            <consortium name="US DOE Joint Genome Institute (JGI-PGF)"/>
            <person name="Lucas S."/>
            <person name="Han J."/>
            <person name="Lapidus A."/>
            <person name="Bruce D."/>
            <person name="Goodwin L."/>
            <person name="Pitluck S."/>
            <person name="Peters L."/>
            <person name="Kyrpides N."/>
            <person name="Mavromatis K."/>
            <person name="Ivanova N."/>
            <person name="Ovchinnikova G."/>
            <person name="Pagani I."/>
            <person name="Daligault H."/>
            <person name="Detter J.C."/>
            <person name="Han C."/>
            <person name="Land M."/>
            <person name="Hauser L."/>
            <person name="Markowitz V."/>
            <person name="Cheng J.-F."/>
            <person name="Hugenholtz P."/>
            <person name="Woyke T."/>
            <person name="Wu D."/>
            <person name="Verbarg S."/>
            <person name="Frueling A."/>
            <person name="Brambilla E."/>
            <person name="Klenk H.-P."/>
            <person name="Eisen J.A."/>
        </authorList>
    </citation>
    <scope>NUCLEOTIDE SEQUENCE</scope>
    <source>
        <strain>DSM 1100</strain>
    </source>
</reference>
<dbReference type="EMBL" id="CP002691">
    <property type="protein sequence ID" value="AEE51864.1"/>
    <property type="molecule type" value="Genomic_DNA"/>
</dbReference>
<dbReference type="Proteomes" id="UP000008461">
    <property type="component" value="Chromosome"/>
</dbReference>
<sequence length="232" mass="25385">MMNAEYLGFMLIGGFFSIIGFIVSARLQSKFKHYSQIRIRSGLTGKEIAEAMLRHYGINDVQVIPAQGILTDHYNPATKTVALSEAVYATNSIAAAAVAAHECGHAVQHATAYSMLQLRSKLVPIVNFSAMTQQWLLIGSFMLINTVPQLLLITAIVFGVTALFSFVTLPVEFDASRRALAWLNESGMARGEEYAGAKDALWWAAMTYVVAAISALVMVVYLLLRYLGASRN</sequence>
<dbReference type="PANTHER" id="PTHR36434">
    <property type="entry name" value="MEMBRANE PROTEASE YUGP-RELATED"/>
    <property type="match status" value="1"/>
</dbReference>
<name>F4L5M9_HALH1</name>
<proteinExistence type="predicted"/>